<name>A0AA35JQ49_9SAUR</name>
<sequence length="131" mass="12999">MGPAEKAGGCVAFRSGKAPSRPLAIGPCPGTWRSPPASGSQLGGLAAAAAAALLLAAKQSSRRAAPVKSLTGQQEPESLCCPRAVVTREEPECAAAGRLACSFARQLPGSAGALSPSHPALRKSQAGEKAA</sequence>
<gene>
    <name evidence="2" type="ORF">PODLI_1B006144</name>
</gene>
<keyword evidence="3" id="KW-1185">Reference proteome</keyword>
<organism evidence="2 3">
    <name type="scientific">Podarcis lilfordi</name>
    <name type="common">Lilford's wall lizard</name>
    <dbReference type="NCBI Taxonomy" id="74358"/>
    <lineage>
        <taxon>Eukaryota</taxon>
        <taxon>Metazoa</taxon>
        <taxon>Chordata</taxon>
        <taxon>Craniata</taxon>
        <taxon>Vertebrata</taxon>
        <taxon>Euteleostomi</taxon>
        <taxon>Lepidosauria</taxon>
        <taxon>Squamata</taxon>
        <taxon>Bifurcata</taxon>
        <taxon>Unidentata</taxon>
        <taxon>Episquamata</taxon>
        <taxon>Laterata</taxon>
        <taxon>Lacertibaenia</taxon>
        <taxon>Lacertidae</taxon>
        <taxon>Podarcis</taxon>
    </lineage>
</organism>
<evidence type="ECO:0000256" key="1">
    <source>
        <dbReference type="SAM" id="MobiDB-lite"/>
    </source>
</evidence>
<feature type="region of interest" description="Disordered" evidence="1">
    <location>
        <begin position="1"/>
        <end position="42"/>
    </location>
</feature>
<accession>A0AA35JQ49</accession>
<proteinExistence type="predicted"/>
<protein>
    <submittedName>
        <fullName evidence="2">Uncharacterized protein</fullName>
    </submittedName>
</protein>
<dbReference type="EMBL" id="OX395126">
    <property type="protein sequence ID" value="CAI5764087.1"/>
    <property type="molecule type" value="Genomic_DNA"/>
</dbReference>
<feature type="region of interest" description="Disordered" evidence="1">
    <location>
        <begin position="111"/>
        <end position="131"/>
    </location>
</feature>
<dbReference type="AlphaFoldDB" id="A0AA35JQ49"/>
<reference evidence="2" key="1">
    <citation type="submission" date="2022-12" db="EMBL/GenBank/DDBJ databases">
        <authorList>
            <person name="Alioto T."/>
            <person name="Alioto T."/>
            <person name="Gomez Garrido J."/>
        </authorList>
    </citation>
    <scope>NUCLEOTIDE SEQUENCE</scope>
</reference>
<evidence type="ECO:0000313" key="3">
    <source>
        <dbReference type="Proteomes" id="UP001178461"/>
    </source>
</evidence>
<evidence type="ECO:0000313" key="2">
    <source>
        <dbReference type="EMBL" id="CAI5764087.1"/>
    </source>
</evidence>
<dbReference type="Proteomes" id="UP001178461">
    <property type="component" value="Chromosome 1"/>
</dbReference>